<organism evidence="2 3">
    <name type="scientific">Pseudomonas typographi</name>
    <dbReference type="NCBI Taxonomy" id="2715964"/>
    <lineage>
        <taxon>Bacteria</taxon>
        <taxon>Pseudomonadati</taxon>
        <taxon>Pseudomonadota</taxon>
        <taxon>Gammaproteobacteria</taxon>
        <taxon>Pseudomonadales</taxon>
        <taxon>Pseudomonadaceae</taxon>
        <taxon>Pseudomonas</taxon>
    </lineage>
</organism>
<dbReference type="Pfam" id="PF07963">
    <property type="entry name" value="N_methyl"/>
    <property type="match status" value="1"/>
</dbReference>
<evidence type="ECO:0000313" key="2">
    <source>
        <dbReference type="EMBL" id="MBD1597963.1"/>
    </source>
</evidence>
<name>A0ABR7YXN4_9PSED</name>
<dbReference type="RefSeq" id="WP_190417797.1">
    <property type="nucleotide sequence ID" value="NZ_JAAOCA010000004.1"/>
</dbReference>
<keyword evidence="1" id="KW-0812">Transmembrane</keyword>
<dbReference type="NCBIfam" id="TIGR02532">
    <property type="entry name" value="IV_pilin_GFxxxE"/>
    <property type="match status" value="1"/>
</dbReference>
<feature type="transmembrane region" description="Helical" evidence="1">
    <location>
        <begin position="12"/>
        <end position="33"/>
    </location>
</feature>
<keyword evidence="3" id="KW-1185">Reference proteome</keyword>
<dbReference type="InterPro" id="IPR012902">
    <property type="entry name" value="N_methyl_site"/>
</dbReference>
<keyword evidence="1" id="KW-1133">Transmembrane helix</keyword>
<evidence type="ECO:0000256" key="1">
    <source>
        <dbReference type="SAM" id="Phobius"/>
    </source>
</evidence>
<keyword evidence="1" id="KW-0472">Membrane</keyword>
<proteinExistence type="predicted"/>
<dbReference type="PROSITE" id="PS00409">
    <property type="entry name" value="PROKAR_NTER_METHYL"/>
    <property type="match status" value="1"/>
</dbReference>
<gene>
    <name evidence="2" type="ORF">HAQ05_04445</name>
</gene>
<dbReference type="Proteomes" id="UP000805841">
    <property type="component" value="Unassembled WGS sequence"/>
</dbReference>
<protein>
    <submittedName>
        <fullName evidence="2">Prepilin-type N-terminal cleavage/methylation domain-containing protein</fullName>
    </submittedName>
</protein>
<comment type="caution">
    <text evidence="2">The sequence shown here is derived from an EMBL/GenBank/DDBJ whole genome shotgun (WGS) entry which is preliminary data.</text>
</comment>
<evidence type="ECO:0000313" key="3">
    <source>
        <dbReference type="Proteomes" id="UP000805841"/>
    </source>
</evidence>
<sequence length="243" mass="25724">MKQYSQRGLSLIELMVSLALGLIITLGVMNIFISARSTYTLQNTAAAMQEDARYLLTRMSQEIRMVGMFGCLATVTDKSTSAAFTTAFNKPIVYSKDSTSTVLTLVTSDVGSASTSPTWTVLSDCISSSTAYTGKATAASGQIAFPVHQVVYTFKSSTNALYTGTGTAQQVLLSNVKDFSLMFGLAGSASDTAVTSYATTVANPALVRSIRISLTLADPTTNTNAALPDQVFSVVASIRNRLL</sequence>
<dbReference type="EMBL" id="JAAOCA010000004">
    <property type="protein sequence ID" value="MBD1597963.1"/>
    <property type="molecule type" value="Genomic_DNA"/>
</dbReference>
<reference evidence="2 3" key="1">
    <citation type="journal article" date="2020" name="Insects">
        <title>Bacteria Belonging to Pseudomonas typographi sp. nov. from the Bark Beetle Ips typographus Have Genomic Potential to Aid in the Host Ecology.</title>
        <authorList>
            <person name="Peral-Aranega E."/>
            <person name="Saati-Santamaria Z."/>
            <person name="Kolarik M."/>
            <person name="Rivas R."/>
            <person name="Garcia-Fraile P."/>
        </authorList>
    </citation>
    <scope>NUCLEOTIDE SEQUENCE [LARGE SCALE GENOMIC DNA]</scope>
    <source>
        <strain evidence="2 3">CA3A</strain>
    </source>
</reference>
<accession>A0ABR7YXN4</accession>